<dbReference type="Proteomes" id="UP001597079">
    <property type="component" value="Unassembled WGS sequence"/>
</dbReference>
<comment type="caution">
    <text evidence="2">The sequence shown here is derived from an EMBL/GenBank/DDBJ whole genome shotgun (WGS) entry which is preliminary data.</text>
</comment>
<reference evidence="3" key="1">
    <citation type="journal article" date="2019" name="Int. J. Syst. Evol. Microbiol.">
        <title>The Global Catalogue of Microorganisms (GCM) 10K type strain sequencing project: providing services to taxonomists for standard genome sequencing and annotation.</title>
        <authorList>
            <consortium name="The Broad Institute Genomics Platform"/>
            <consortium name="The Broad Institute Genome Sequencing Center for Infectious Disease"/>
            <person name="Wu L."/>
            <person name="Ma J."/>
        </authorList>
    </citation>
    <scope>NUCLEOTIDE SEQUENCE [LARGE SCALE GENOMIC DNA]</scope>
    <source>
        <strain evidence="3">CGMCC 1.12286</strain>
    </source>
</reference>
<protein>
    <submittedName>
        <fullName evidence="2">Uncharacterized protein</fullName>
    </submittedName>
</protein>
<dbReference type="EMBL" id="JBHUCX010000017">
    <property type="protein sequence ID" value="MFD1674133.1"/>
    <property type="molecule type" value="Genomic_DNA"/>
</dbReference>
<organism evidence="2 3">
    <name type="scientific">Alicyclobacillus fodiniaquatilis</name>
    <dbReference type="NCBI Taxonomy" id="1661150"/>
    <lineage>
        <taxon>Bacteria</taxon>
        <taxon>Bacillati</taxon>
        <taxon>Bacillota</taxon>
        <taxon>Bacilli</taxon>
        <taxon>Bacillales</taxon>
        <taxon>Alicyclobacillaceae</taxon>
        <taxon>Alicyclobacillus</taxon>
    </lineage>
</organism>
<evidence type="ECO:0000256" key="1">
    <source>
        <dbReference type="SAM" id="Coils"/>
    </source>
</evidence>
<feature type="coiled-coil region" evidence="1">
    <location>
        <begin position="41"/>
        <end position="71"/>
    </location>
</feature>
<name>A0ABW4JEJ7_9BACL</name>
<dbReference type="RefSeq" id="WP_377941904.1">
    <property type="nucleotide sequence ID" value="NZ_JBHUCX010000017.1"/>
</dbReference>
<sequence length="76" mass="8803">MDDFKLLVRKIVHEELQQIGLTEEKRNSLTAIETLKISVAIREIKTIVEGLENEFAEIESLKRELDSLERHLGITE</sequence>
<keyword evidence="3" id="KW-1185">Reference proteome</keyword>
<gene>
    <name evidence="2" type="ORF">ACFSB2_05330</name>
</gene>
<accession>A0ABW4JEJ7</accession>
<proteinExistence type="predicted"/>
<evidence type="ECO:0000313" key="2">
    <source>
        <dbReference type="EMBL" id="MFD1674133.1"/>
    </source>
</evidence>
<evidence type="ECO:0000313" key="3">
    <source>
        <dbReference type="Proteomes" id="UP001597079"/>
    </source>
</evidence>
<keyword evidence="1" id="KW-0175">Coiled coil</keyword>